<feature type="non-terminal residue" evidence="2">
    <location>
        <position position="87"/>
    </location>
</feature>
<dbReference type="SUPFAM" id="SSF49899">
    <property type="entry name" value="Concanavalin A-like lectins/glucanases"/>
    <property type="match status" value="1"/>
</dbReference>
<comment type="caution">
    <text evidence="2">The sequence shown here is derived from an EMBL/GenBank/DDBJ whole genome shotgun (WGS) entry which is preliminary data.</text>
</comment>
<dbReference type="InterPro" id="IPR013189">
    <property type="entry name" value="Glyco_hydro_32_C"/>
</dbReference>
<dbReference type="Proteomes" id="UP000664167">
    <property type="component" value="Unassembled WGS sequence"/>
</dbReference>
<gene>
    <name evidence="2" type="ORF">J0695_41750</name>
</gene>
<evidence type="ECO:0000259" key="1">
    <source>
        <dbReference type="Pfam" id="PF08244"/>
    </source>
</evidence>
<feature type="domain" description="Glycosyl hydrolase family 32 C-terminal" evidence="1">
    <location>
        <begin position="27"/>
        <end position="87"/>
    </location>
</feature>
<dbReference type="Pfam" id="PF08244">
    <property type="entry name" value="Glyco_hydro_32C"/>
    <property type="match status" value="1"/>
</dbReference>
<dbReference type="InterPro" id="IPR013320">
    <property type="entry name" value="ConA-like_dom_sf"/>
</dbReference>
<dbReference type="Gene3D" id="2.60.120.560">
    <property type="entry name" value="Exo-inulinase, domain 1"/>
    <property type="match status" value="1"/>
</dbReference>
<reference evidence="2" key="1">
    <citation type="submission" date="2021-03" db="EMBL/GenBank/DDBJ databases">
        <title>Streptomyces poriferae sp. nov., a novel marine sponge-derived Actinobacteria species with anti-MRSA activity.</title>
        <authorList>
            <person name="Sandoval-Powers M."/>
            <person name="Kralova S."/>
            <person name="Nguyen G.-S."/>
            <person name="Fawwal D."/>
            <person name="Degnes K."/>
            <person name="Klinkenberg G."/>
            <person name="Sletta H."/>
            <person name="Wentzel A."/>
            <person name="Liles M.R."/>
        </authorList>
    </citation>
    <scope>NUCLEOTIDE SEQUENCE</scope>
    <source>
        <strain evidence="2">DSM 41794</strain>
    </source>
</reference>
<evidence type="ECO:0000313" key="3">
    <source>
        <dbReference type="Proteomes" id="UP000664167"/>
    </source>
</evidence>
<dbReference type="EMBL" id="JAFLRJ010001342">
    <property type="protein sequence ID" value="MBO0518193.1"/>
    <property type="molecule type" value="Genomic_DNA"/>
</dbReference>
<keyword evidence="3" id="KW-1185">Reference proteome</keyword>
<protein>
    <submittedName>
        <fullName evidence="2">GH32 C-terminal domain-containing protein</fullName>
    </submittedName>
</protein>
<sequence>GQLSTPRELTLTDTADGVRLAQRPVPELVTLRTSTTTRKDLAVGPTSANPLAGVRGIAYEIEAEITLGTATEIGFRLRTDDDQHTTV</sequence>
<organism evidence="2 3">
    <name type="scientific">Streptomyces beijiangensis</name>
    <dbReference type="NCBI Taxonomy" id="163361"/>
    <lineage>
        <taxon>Bacteria</taxon>
        <taxon>Bacillati</taxon>
        <taxon>Actinomycetota</taxon>
        <taxon>Actinomycetes</taxon>
        <taxon>Kitasatosporales</taxon>
        <taxon>Streptomycetaceae</taxon>
        <taxon>Streptomyces</taxon>
    </lineage>
</organism>
<name>A0A939JL31_9ACTN</name>
<feature type="non-terminal residue" evidence="2">
    <location>
        <position position="1"/>
    </location>
</feature>
<dbReference type="AlphaFoldDB" id="A0A939JL31"/>
<proteinExistence type="predicted"/>
<accession>A0A939JL31</accession>
<dbReference type="RefSeq" id="WP_206970033.1">
    <property type="nucleotide sequence ID" value="NZ_JAFLRJ010001342.1"/>
</dbReference>
<evidence type="ECO:0000313" key="2">
    <source>
        <dbReference type="EMBL" id="MBO0518193.1"/>
    </source>
</evidence>